<protein>
    <submittedName>
        <fullName evidence="1">6702_t:CDS:1</fullName>
    </submittedName>
</protein>
<evidence type="ECO:0000313" key="1">
    <source>
        <dbReference type="EMBL" id="CAG8552594.1"/>
    </source>
</evidence>
<reference evidence="1" key="1">
    <citation type="submission" date="2021-06" db="EMBL/GenBank/DDBJ databases">
        <authorList>
            <person name="Kallberg Y."/>
            <person name="Tangrot J."/>
            <person name="Rosling A."/>
        </authorList>
    </citation>
    <scope>NUCLEOTIDE SEQUENCE</scope>
    <source>
        <strain evidence="1">FL966</strain>
    </source>
</reference>
<dbReference type="Proteomes" id="UP000789759">
    <property type="component" value="Unassembled WGS sequence"/>
</dbReference>
<evidence type="ECO:0000313" key="2">
    <source>
        <dbReference type="Proteomes" id="UP000789759"/>
    </source>
</evidence>
<accession>A0A9N9FQD6</accession>
<dbReference type="OrthoDB" id="2439320at2759"/>
<dbReference type="EMBL" id="CAJVQA010002607">
    <property type="protein sequence ID" value="CAG8552594.1"/>
    <property type="molecule type" value="Genomic_DNA"/>
</dbReference>
<dbReference type="AlphaFoldDB" id="A0A9N9FQD6"/>
<name>A0A9N9FQD6_9GLOM</name>
<comment type="caution">
    <text evidence="1">The sequence shown here is derived from an EMBL/GenBank/DDBJ whole genome shotgun (WGS) entry which is preliminary data.</text>
</comment>
<keyword evidence="2" id="KW-1185">Reference proteome</keyword>
<organism evidence="1 2">
    <name type="scientific">Cetraspora pellucida</name>
    <dbReference type="NCBI Taxonomy" id="1433469"/>
    <lineage>
        <taxon>Eukaryota</taxon>
        <taxon>Fungi</taxon>
        <taxon>Fungi incertae sedis</taxon>
        <taxon>Mucoromycota</taxon>
        <taxon>Glomeromycotina</taxon>
        <taxon>Glomeromycetes</taxon>
        <taxon>Diversisporales</taxon>
        <taxon>Gigasporaceae</taxon>
        <taxon>Cetraspora</taxon>
    </lineage>
</organism>
<gene>
    <name evidence="1" type="ORF">CPELLU_LOCUS4823</name>
</gene>
<sequence length="49" mass="5775">MVQKNEGPCSVQNCDTKTGSYALYNYLIIGQQLCYNYYMRIVKPDKYKK</sequence>
<proteinExistence type="predicted"/>